<keyword evidence="2" id="KW-1185">Reference proteome</keyword>
<dbReference type="RefSeq" id="XP_056771431.1">
    <property type="nucleotide sequence ID" value="XM_056903664.1"/>
</dbReference>
<evidence type="ECO:0000313" key="2">
    <source>
        <dbReference type="Proteomes" id="UP001213681"/>
    </source>
</evidence>
<dbReference type="Proteomes" id="UP001213681">
    <property type="component" value="Unassembled WGS sequence"/>
</dbReference>
<dbReference type="AlphaFoldDB" id="A0AAD6CFL1"/>
<dbReference type="GeneID" id="81593907"/>
<accession>A0AAD6CFL1</accession>
<sequence length="101" mass="11226">ILYISGQSASPSPAVSSIIGLVVEFVVAIDEARVRFTDDAQFFFSLYSFPISDSHSIRLRIIGLVVEFVVAIDEARVRFTDDAFLFSFCALRSETLFQGHS</sequence>
<proteinExistence type="predicted"/>
<feature type="non-terminal residue" evidence="1">
    <location>
        <position position="101"/>
    </location>
</feature>
<evidence type="ECO:0000313" key="1">
    <source>
        <dbReference type="EMBL" id="KAJ5464584.1"/>
    </source>
</evidence>
<comment type="caution">
    <text evidence="1">The sequence shown here is derived from an EMBL/GenBank/DDBJ whole genome shotgun (WGS) entry which is preliminary data.</text>
</comment>
<reference evidence="1" key="2">
    <citation type="journal article" date="2023" name="IMA Fungus">
        <title>Comparative genomic study of the Penicillium genus elucidates a diverse pangenome and 15 lateral gene transfer events.</title>
        <authorList>
            <person name="Petersen C."/>
            <person name="Sorensen T."/>
            <person name="Nielsen M.R."/>
            <person name="Sondergaard T.E."/>
            <person name="Sorensen J.L."/>
            <person name="Fitzpatrick D.A."/>
            <person name="Frisvad J.C."/>
            <person name="Nielsen K.L."/>
        </authorList>
    </citation>
    <scope>NUCLEOTIDE SEQUENCE</scope>
    <source>
        <strain evidence="1">IBT 16125</strain>
    </source>
</reference>
<gene>
    <name evidence="1" type="ORF">N7458_000270</name>
</gene>
<reference evidence="1" key="1">
    <citation type="submission" date="2022-12" db="EMBL/GenBank/DDBJ databases">
        <authorList>
            <person name="Petersen C."/>
        </authorList>
    </citation>
    <scope>NUCLEOTIDE SEQUENCE</scope>
    <source>
        <strain evidence="1">IBT 16125</strain>
    </source>
</reference>
<protein>
    <submittedName>
        <fullName evidence="1">Uncharacterized protein</fullName>
    </submittedName>
</protein>
<organism evidence="1 2">
    <name type="scientific">Penicillium daleae</name>
    <dbReference type="NCBI Taxonomy" id="63821"/>
    <lineage>
        <taxon>Eukaryota</taxon>
        <taxon>Fungi</taxon>
        <taxon>Dikarya</taxon>
        <taxon>Ascomycota</taxon>
        <taxon>Pezizomycotina</taxon>
        <taxon>Eurotiomycetes</taxon>
        <taxon>Eurotiomycetidae</taxon>
        <taxon>Eurotiales</taxon>
        <taxon>Aspergillaceae</taxon>
        <taxon>Penicillium</taxon>
    </lineage>
</organism>
<dbReference type="EMBL" id="JAPVEA010000001">
    <property type="protein sequence ID" value="KAJ5464584.1"/>
    <property type="molecule type" value="Genomic_DNA"/>
</dbReference>
<name>A0AAD6CFL1_9EURO</name>